<dbReference type="PANTHER" id="PTHR43833">
    <property type="entry name" value="POTASSIUM CHANNEL PROTEIN 2-RELATED-RELATED"/>
    <property type="match status" value="1"/>
</dbReference>
<dbReference type="Gene3D" id="6.20.350.10">
    <property type="match status" value="2"/>
</dbReference>
<dbReference type="RefSeq" id="WP_006002058.1">
    <property type="nucleotide sequence ID" value="NZ_AAEW02000017.1"/>
</dbReference>
<keyword evidence="1" id="KW-1133">Transmembrane helix</keyword>
<dbReference type="Proteomes" id="UP000005695">
    <property type="component" value="Unassembled WGS sequence"/>
</dbReference>
<feature type="transmembrane region" description="Helical" evidence="1">
    <location>
        <begin position="58"/>
        <end position="77"/>
    </location>
</feature>
<dbReference type="SUPFAM" id="SSF51735">
    <property type="entry name" value="NAD(P)-binding Rossmann-fold domains"/>
    <property type="match status" value="1"/>
</dbReference>
<gene>
    <name evidence="4" type="ORF">Dace_0957</name>
</gene>
<feature type="domain" description="Ryanodine receptor Ryr" evidence="2">
    <location>
        <begin position="500"/>
        <end position="559"/>
    </location>
</feature>
<dbReference type="InterPro" id="IPR050721">
    <property type="entry name" value="Trk_Ktr_HKT_K-transport"/>
</dbReference>
<reference evidence="4" key="1">
    <citation type="submission" date="2006-05" db="EMBL/GenBank/DDBJ databases">
        <title>Annotation of the draft genome assembly of Desulfuromonas acetoxidans DSM 684.</title>
        <authorList>
            <consortium name="US DOE Joint Genome Institute (JGI-ORNL)"/>
            <person name="Larimer F."/>
            <person name="Land M."/>
            <person name="Hauser L."/>
        </authorList>
    </citation>
    <scope>NUCLEOTIDE SEQUENCE [LARGE SCALE GENOMIC DNA]</scope>
    <source>
        <strain evidence="4">DSM 684</strain>
    </source>
</reference>
<reference evidence="4" key="2">
    <citation type="submission" date="2006-05" db="EMBL/GenBank/DDBJ databases">
        <title>Sequencing of the draft genome and assembly of Desulfuromonas acetoxidans DSM 684.</title>
        <authorList>
            <consortium name="US DOE Joint Genome Institute (JGI-PGF)"/>
            <person name="Copeland A."/>
            <person name="Lucas S."/>
            <person name="Lapidus A."/>
            <person name="Barry K."/>
            <person name="Detter J.C."/>
            <person name="Glavina del Rio T."/>
            <person name="Hammon N."/>
            <person name="Israni S."/>
            <person name="Dalin E."/>
            <person name="Tice H."/>
            <person name="Bruce D."/>
            <person name="Pitluck S."/>
            <person name="Richardson P."/>
        </authorList>
    </citation>
    <scope>NUCLEOTIDE SEQUENCE [LARGE SCALE GENOMIC DNA]</scope>
    <source>
        <strain evidence="4">DSM 684</strain>
    </source>
</reference>
<dbReference type="OrthoDB" id="9775180at2"/>
<dbReference type="GO" id="GO:0006813">
    <property type="term" value="P:potassium ion transport"/>
    <property type="evidence" value="ECO:0007669"/>
    <property type="project" value="InterPro"/>
</dbReference>
<dbReference type="AlphaFoldDB" id="Q1JX44"/>
<dbReference type="Gene3D" id="3.40.50.720">
    <property type="entry name" value="NAD(P)-binding Rossmann-like Domain"/>
    <property type="match status" value="2"/>
</dbReference>
<dbReference type="Pfam" id="PF02026">
    <property type="entry name" value="RyR"/>
    <property type="match status" value="1"/>
</dbReference>
<keyword evidence="5" id="KW-1185">Reference proteome</keyword>
<organism evidence="4 5">
    <name type="scientific">Desulfuromonas acetoxidans (strain DSM 684 / 11070)</name>
    <dbReference type="NCBI Taxonomy" id="281689"/>
    <lineage>
        <taxon>Bacteria</taxon>
        <taxon>Pseudomonadati</taxon>
        <taxon>Thermodesulfobacteriota</taxon>
        <taxon>Desulfuromonadia</taxon>
        <taxon>Desulfuromonadales</taxon>
        <taxon>Desulfuromonadaceae</taxon>
        <taxon>Desulfuromonas</taxon>
    </lineage>
</organism>
<feature type="transmembrane region" description="Helical" evidence="1">
    <location>
        <begin position="21"/>
        <end position="46"/>
    </location>
</feature>
<evidence type="ECO:0000259" key="2">
    <source>
        <dbReference type="Pfam" id="PF02026"/>
    </source>
</evidence>
<dbReference type="PANTHER" id="PTHR43833:SF11">
    <property type="entry name" value="VOLTAGE-GATED POTASSIUM CHANNEL KCH"/>
    <property type="match status" value="1"/>
</dbReference>
<feature type="domain" description="RCK N-terminal" evidence="3">
    <location>
        <begin position="96"/>
        <end position="183"/>
    </location>
</feature>
<dbReference type="InterPro" id="IPR036291">
    <property type="entry name" value="NAD(P)-bd_dom_sf"/>
</dbReference>
<dbReference type="Pfam" id="PF02254">
    <property type="entry name" value="TrkA_N"/>
    <property type="match status" value="1"/>
</dbReference>
<protein>
    <submittedName>
        <fullName evidence="4">TrkA-N</fullName>
    </submittedName>
</protein>
<keyword evidence="1" id="KW-0472">Membrane</keyword>
<dbReference type="InterPro" id="IPR003148">
    <property type="entry name" value="RCK_N"/>
</dbReference>
<keyword evidence="1" id="KW-0812">Transmembrane</keyword>
<evidence type="ECO:0000256" key="1">
    <source>
        <dbReference type="SAM" id="Phobius"/>
    </source>
</evidence>
<proteinExistence type="predicted"/>
<comment type="caution">
    <text evidence="4">The sequence shown here is derived from an EMBL/GenBank/DDBJ whole genome shotgun (WGS) entry which is preliminary data.</text>
</comment>
<dbReference type="InterPro" id="IPR003032">
    <property type="entry name" value="Ryanodine_rcpt"/>
</dbReference>
<evidence type="ECO:0000259" key="3">
    <source>
        <dbReference type="Pfam" id="PF02254"/>
    </source>
</evidence>
<accession>Q1JX44</accession>
<evidence type="ECO:0000313" key="5">
    <source>
        <dbReference type="Proteomes" id="UP000005695"/>
    </source>
</evidence>
<dbReference type="EMBL" id="AAEW02000017">
    <property type="protein sequence ID" value="EAT14818.1"/>
    <property type="molecule type" value="Genomic_DNA"/>
</dbReference>
<evidence type="ECO:0000313" key="4">
    <source>
        <dbReference type="EMBL" id="EAT14818.1"/>
    </source>
</evidence>
<sequence length="575" mass="64715">MSGKKVSMPLPVRIARWSRRLSWPIVKGLFILSVVLFVGAALSYLFNRSDSDPLQMLRWAKSLAYAAFLLGIIRAYWEKIRQRYQTINLQHSEGHVVVCGIGDFGQSLVDAFLDKGYKVAVIELNAAHTEVVSLKSRGVVVIHTDASDPAALYEVNASKARYLFAVTGNDRRNVKIIRAARQTVLDEQNSGGDSDLRCYCHVNDATLFEVFSQHEVFEAVHDGFYASLFNVHDAASRFLLEKYPPDAFAALPAAGSEPLEVVIVGQTRMGEALIRQLARIGHYLRWPSVQITVIDKEADAFEHFFSSYRDISPLDDTLVPGVTVRLVRKDPEKIKFVGDLDAGDLGNPALMCCCLDDETLNIALALNLRRMLDQVDAPIVACLSSGLSDLLQEKQCRYLSQRNIHSFNPYRFASDFQVLLDDAADKIARAIHQAYLDSLFSEDAADNPSLVPWQQLSEEKKNANRWQADHLSVKLREMGYDQRGVAAIDAVVDDPGWLGKLSELEHRRWMAALYLDGWRYAETGKDAVRKTHACLVPYDRLSQAEKGKDDTMIRNIKQLVESPEWQTYTAFVDKR</sequence>
<name>Q1JX44_DESA6</name>